<dbReference type="PROSITE" id="PS51318">
    <property type="entry name" value="TAT"/>
    <property type="match status" value="1"/>
</dbReference>
<comment type="caution">
    <text evidence="3">The sequence shown here is derived from an EMBL/GenBank/DDBJ whole genome shotgun (WGS) entry which is preliminary data.</text>
</comment>
<feature type="signal peptide" evidence="2">
    <location>
        <begin position="1"/>
        <end position="26"/>
    </location>
</feature>
<protein>
    <recommendedName>
        <fullName evidence="5">ER membrane protein complex subunit 10</fullName>
    </recommendedName>
</protein>
<feature type="compositionally biased region" description="Basic and acidic residues" evidence="1">
    <location>
        <begin position="284"/>
        <end position="293"/>
    </location>
</feature>
<dbReference type="AlphaFoldDB" id="A0AAN6GFA3"/>
<reference evidence="3" key="1">
    <citation type="journal article" date="2023" name="PhytoFront">
        <title>Draft Genome Resources of Seven Strains of Tilletia horrida, Causal Agent of Kernel Smut of Rice.</title>
        <authorList>
            <person name="Khanal S."/>
            <person name="Antony Babu S."/>
            <person name="Zhou X.G."/>
        </authorList>
    </citation>
    <scope>NUCLEOTIDE SEQUENCE</scope>
    <source>
        <strain evidence="3">TX3</strain>
    </source>
</reference>
<organism evidence="3 4">
    <name type="scientific">Tilletia horrida</name>
    <dbReference type="NCBI Taxonomy" id="155126"/>
    <lineage>
        <taxon>Eukaryota</taxon>
        <taxon>Fungi</taxon>
        <taxon>Dikarya</taxon>
        <taxon>Basidiomycota</taxon>
        <taxon>Ustilaginomycotina</taxon>
        <taxon>Exobasidiomycetes</taxon>
        <taxon>Tilletiales</taxon>
        <taxon>Tilletiaceae</taxon>
        <taxon>Tilletia</taxon>
    </lineage>
</organism>
<dbReference type="InterPro" id="IPR006311">
    <property type="entry name" value="TAT_signal"/>
</dbReference>
<name>A0AAN6GFA3_9BASI</name>
<evidence type="ECO:0000256" key="1">
    <source>
        <dbReference type="SAM" id="MobiDB-lite"/>
    </source>
</evidence>
<evidence type="ECO:0000313" key="4">
    <source>
        <dbReference type="Proteomes" id="UP001176521"/>
    </source>
</evidence>
<sequence length="308" mass="32731">MAARTRRALLLTLGALTLVLTTPGAAQDSSADGSTHQQQQQQQFTLFHRAFSSASSSAAQTTTAWQPRALVRLTQRTSTLEPQLPPAAAYEDLLLSGSAGSVQAGPLGKAEHAQPHSDFYQLVLVAGTGPDALRRAEAGEGPLTSIKKCHLVSTEPTLRDELSLHLPSAGTLAVPSSSDADTDAFRPPVAISYSIPGLVLGTDACPLPQSGAYAKRWTEIEGVNTTIRVGTPVLAADPPLRAPIPVKEDGTPDTPPPEKSFLQKYWMYLVPILILMFIPAEAEHSGSAEHDSSSNRPPPRELAAQRIK</sequence>
<evidence type="ECO:0008006" key="5">
    <source>
        <dbReference type="Google" id="ProtNLM"/>
    </source>
</evidence>
<evidence type="ECO:0000313" key="3">
    <source>
        <dbReference type="EMBL" id="KAK0537480.1"/>
    </source>
</evidence>
<keyword evidence="4" id="KW-1185">Reference proteome</keyword>
<dbReference type="EMBL" id="JAPDMQ010000059">
    <property type="protein sequence ID" value="KAK0537480.1"/>
    <property type="molecule type" value="Genomic_DNA"/>
</dbReference>
<gene>
    <name evidence="3" type="ORF">OC842_001626</name>
</gene>
<proteinExistence type="predicted"/>
<evidence type="ECO:0000256" key="2">
    <source>
        <dbReference type="SAM" id="SignalP"/>
    </source>
</evidence>
<accession>A0AAN6GFA3</accession>
<feature type="chain" id="PRO_5042957147" description="ER membrane protein complex subunit 10" evidence="2">
    <location>
        <begin position="27"/>
        <end position="308"/>
    </location>
</feature>
<dbReference type="Proteomes" id="UP001176521">
    <property type="component" value="Unassembled WGS sequence"/>
</dbReference>
<dbReference type="Pfam" id="PF21203">
    <property type="entry name" value="ECM10"/>
    <property type="match status" value="1"/>
</dbReference>
<feature type="region of interest" description="Disordered" evidence="1">
    <location>
        <begin position="284"/>
        <end position="308"/>
    </location>
</feature>
<keyword evidence="2" id="KW-0732">Signal</keyword>